<feature type="compositionally biased region" description="Basic and acidic residues" evidence="1">
    <location>
        <begin position="193"/>
        <end position="203"/>
    </location>
</feature>
<comment type="caution">
    <text evidence="2">The sequence shown here is derived from an EMBL/GenBank/DDBJ whole genome shotgun (WGS) entry which is preliminary data.</text>
</comment>
<feature type="region of interest" description="Disordered" evidence="1">
    <location>
        <begin position="193"/>
        <end position="233"/>
    </location>
</feature>
<accession>A0AAD7ITG0</accession>
<evidence type="ECO:0000313" key="3">
    <source>
        <dbReference type="Proteomes" id="UP001215280"/>
    </source>
</evidence>
<evidence type="ECO:0000313" key="2">
    <source>
        <dbReference type="EMBL" id="KAJ7750087.1"/>
    </source>
</evidence>
<reference evidence="2" key="1">
    <citation type="submission" date="2023-03" db="EMBL/GenBank/DDBJ databases">
        <title>Massive genome expansion in bonnet fungi (Mycena s.s.) driven by repeated elements and novel gene families across ecological guilds.</title>
        <authorList>
            <consortium name="Lawrence Berkeley National Laboratory"/>
            <person name="Harder C.B."/>
            <person name="Miyauchi S."/>
            <person name="Viragh M."/>
            <person name="Kuo A."/>
            <person name="Thoen E."/>
            <person name="Andreopoulos B."/>
            <person name="Lu D."/>
            <person name="Skrede I."/>
            <person name="Drula E."/>
            <person name="Henrissat B."/>
            <person name="Morin E."/>
            <person name="Kohler A."/>
            <person name="Barry K."/>
            <person name="LaButti K."/>
            <person name="Morin E."/>
            <person name="Salamov A."/>
            <person name="Lipzen A."/>
            <person name="Mereny Z."/>
            <person name="Hegedus B."/>
            <person name="Baldrian P."/>
            <person name="Stursova M."/>
            <person name="Weitz H."/>
            <person name="Taylor A."/>
            <person name="Grigoriev I.V."/>
            <person name="Nagy L.G."/>
            <person name="Martin F."/>
            <person name="Kauserud H."/>
        </authorList>
    </citation>
    <scope>NUCLEOTIDE SEQUENCE</scope>
    <source>
        <strain evidence="2">CBHHK188m</strain>
    </source>
</reference>
<protein>
    <submittedName>
        <fullName evidence="2">Uncharacterized protein</fullName>
    </submittedName>
</protein>
<dbReference type="AlphaFoldDB" id="A0AAD7ITG0"/>
<keyword evidence="3" id="KW-1185">Reference proteome</keyword>
<sequence>MCTAGRRRNGSARTRAGGRSADGVEKMLVLRANAAEYALGAVGLGGTSRSRGVPPSRWASSTCPSGMAGRGIVACGLAAGAAAADQSKGCEAPGKFTVGCSGDIAREAAETGLSCVDCAACGVPGALDGTSTRRICLWGGIEGMEGSGGSSFMHPCCAGTACEYHLKAFGHRQAGMDLEVYRISEHDGHFYGSLETERSEASREGPGVEIPGSMRTDRHSEMPMRLSSVDKRV</sequence>
<evidence type="ECO:0000256" key="1">
    <source>
        <dbReference type="SAM" id="MobiDB-lite"/>
    </source>
</evidence>
<organism evidence="2 3">
    <name type="scientific">Mycena maculata</name>
    <dbReference type="NCBI Taxonomy" id="230809"/>
    <lineage>
        <taxon>Eukaryota</taxon>
        <taxon>Fungi</taxon>
        <taxon>Dikarya</taxon>
        <taxon>Basidiomycota</taxon>
        <taxon>Agaricomycotina</taxon>
        <taxon>Agaricomycetes</taxon>
        <taxon>Agaricomycetidae</taxon>
        <taxon>Agaricales</taxon>
        <taxon>Marasmiineae</taxon>
        <taxon>Mycenaceae</taxon>
        <taxon>Mycena</taxon>
    </lineage>
</organism>
<proteinExistence type="predicted"/>
<dbReference type="EMBL" id="JARJLG010000083">
    <property type="protein sequence ID" value="KAJ7750087.1"/>
    <property type="molecule type" value="Genomic_DNA"/>
</dbReference>
<dbReference type="Proteomes" id="UP001215280">
    <property type="component" value="Unassembled WGS sequence"/>
</dbReference>
<gene>
    <name evidence="2" type="ORF">DFH07DRAFT_775225</name>
</gene>
<name>A0AAD7ITG0_9AGAR</name>
<feature type="compositionally biased region" description="Basic and acidic residues" evidence="1">
    <location>
        <begin position="215"/>
        <end position="233"/>
    </location>
</feature>